<reference evidence="2 3" key="1">
    <citation type="submission" date="2023-07" db="EMBL/GenBank/DDBJ databases">
        <title>Genomic Encyclopedia of Type Strains, Phase IV (KMG-IV): sequencing the most valuable type-strain genomes for metagenomic binning, comparative biology and taxonomic classification.</title>
        <authorList>
            <person name="Goeker M."/>
        </authorList>
    </citation>
    <scope>NUCLEOTIDE SEQUENCE [LARGE SCALE GENOMIC DNA]</scope>
    <source>
        <strain evidence="2 3">DSM 19619</strain>
    </source>
</reference>
<dbReference type="RefSeq" id="WP_307283941.1">
    <property type="nucleotide sequence ID" value="NZ_JAUSVX010000022.1"/>
</dbReference>
<evidence type="ECO:0000313" key="3">
    <source>
        <dbReference type="Proteomes" id="UP001242480"/>
    </source>
</evidence>
<feature type="signal peptide" evidence="1">
    <location>
        <begin position="1"/>
        <end position="17"/>
    </location>
</feature>
<feature type="chain" id="PRO_5046119210" evidence="1">
    <location>
        <begin position="18"/>
        <end position="202"/>
    </location>
</feature>
<accession>A0ABU0JMM6</accession>
<keyword evidence="1" id="KW-0732">Signal</keyword>
<organism evidence="2 3">
    <name type="scientific">Labrys wisconsinensis</name>
    <dbReference type="NCBI Taxonomy" id="425677"/>
    <lineage>
        <taxon>Bacteria</taxon>
        <taxon>Pseudomonadati</taxon>
        <taxon>Pseudomonadota</taxon>
        <taxon>Alphaproteobacteria</taxon>
        <taxon>Hyphomicrobiales</taxon>
        <taxon>Xanthobacteraceae</taxon>
        <taxon>Labrys</taxon>
    </lineage>
</organism>
<dbReference type="Proteomes" id="UP001242480">
    <property type="component" value="Unassembled WGS sequence"/>
</dbReference>
<proteinExistence type="predicted"/>
<keyword evidence="3" id="KW-1185">Reference proteome</keyword>
<protein>
    <submittedName>
        <fullName evidence="2">Uncharacterized protein</fullName>
    </submittedName>
</protein>
<name>A0ABU0JMM6_9HYPH</name>
<evidence type="ECO:0000313" key="2">
    <source>
        <dbReference type="EMBL" id="MDQ0474392.1"/>
    </source>
</evidence>
<comment type="caution">
    <text evidence="2">The sequence shown here is derived from an EMBL/GenBank/DDBJ whole genome shotgun (WGS) entry which is preliminary data.</text>
</comment>
<sequence length="202" mass="21956">MRWIALVLLMLCSPALAGQVEARFEQAADLTVEFASCGNSFAFKAGLAKERAVFAAVEGKLKRRCLPYLEKARALLVEAGNAQAKATSASAVYRSVRGAFMASFERGVRKQREVLAAVDRSDIHGLPMHRLTQCSLDFANDYAGSKLGSSALFAAISRHCRAQEDAFRRTFAADTPEDRFQAAFRTVYAGPVGDVLLSGTDR</sequence>
<gene>
    <name evidence="2" type="ORF">QO011_007432</name>
</gene>
<evidence type="ECO:0000256" key="1">
    <source>
        <dbReference type="SAM" id="SignalP"/>
    </source>
</evidence>
<dbReference type="EMBL" id="JAUSVX010000022">
    <property type="protein sequence ID" value="MDQ0474392.1"/>
    <property type="molecule type" value="Genomic_DNA"/>
</dbReference>